<evidence type="ECO:0000313" key="3">
    <source>
        <dbReference type="Proteomes" id="UP001219297"/>
    </source>
</evidence>
<dbReference type="Gene3D" id="3.40.50.720">
    <property type="entry name" value="NAD(P)-binding Rossmann-like Domain"/>
    <property type="match status" value="1"/>
</dbReference>
<dbReference type="PANTHER" id="PTHR43677:SF1">
    <property type="entry name" value="ACRYLYL-COA REDUCTASE ACUI-RELATED"/>
    <property type="match status" value="1"/>
</dbReference>
<evidence type="ECO:0000313" key="2">
    <source>
        <dbReference type="EMBL" id="MDE1656142.1"/>
    </source>
</evidence>
<dbReference type="InterPro" id="IPR014188">
    <property type="entry name" value="Acrylyl-CoA_reductase_AcuI"/>
</dbReference>
<dbReference type="InterPro" id="IPR013154">
    <property type="entry name" value="ADH-like_N"/>
</dbReference>
<dbReference type="InterPro" id="IPR011032">
    <property type="entry name" value="GroES-like_sf"/>
</dbReference>
<feature type="domain" description="Enoyl reductase (ER)" evidence="1">
    <location>
        <begin position="11"/>
        <end position="346"/>
    </location>
</feature>
<accession>A0ABT5V594</accession>
<reference evidence="2 3" key="1">
    <citation type="submission" date="2023-02" db="EMBL/GenBank/DDBJ databases">
        <title>Defining the Infant Male Urobiome and Moving Towards Mechanisms in Urobiome Research.</title>
        <authorList>
            <person name="Reasoner S."/>
            <person name="Flores V."/>
            <person name="Van Horn G."/>
            <person name="Morales G."/>
            <person name="Peard L."/>
            <person name="Abelson B."/>
            <person name="Manuel C."/>
            <person name="Lee J."/>
            <person name="Baker B."/>
            <person name="Williams T."/>
            <person name="Schmitz J."/>
            <person name="Clayton D."/>
            <person name="Hadjifrangiskou M."/>
        </authorList>
    </citation>
    <scope>NUCLEOTIDE SEQUENCE [LARGE SCALE GENOMIC DNA]</scope>
    <source>
        <strain evidence="2 3">AS1053</strain>
    </source>
</reference>
<evidence type="ECO:0000259" key="1">
    <source>
        <dbReference type="SMART" id="SM00829"/>
    </source>
</evidence>
<gene>
    <name evidence="2" type="ORF">PWJ81_03570</name>
</gene>
<dbReference type="EMBL" id="JARBHI010000006">
    <property type="protein sequence ID" value="MDE1656142.1"/>
    <property type="molecule type" value="Genomic_DNA"/>
</dbReference>
<keyword evidence="3" id="KW-1185">Reference proteome</keyword>
<sequence length="350" mass="35552">MATIFVQCDAAAAPTLTFAPHAGRPAAAPPGEGDVLLDISWSSLNYKDALCLKGDRGVARISPLIPGIDAVGTVREAGPDSPVHPGQLVSVNGAGLGEFRHGGYTPLLRVPGDACVPVPEVFSAAQAAALGTAGYTAALCVLALEERAAAAPVAPHGAAAEKPSGARKDGPVLVTGASGGVGSIALHLLAQLGYEPIALTGRAERFGTFLRGLGATEVLARSELEAPSARPLQKARFAGGVDTVGGQVLANLLARTRWGGTVAACGLAGGTALPTTVLPFILRGVTLAGVDSVRAPRALRLRAWELLAAHVDVGILDSLTHVIDLADVPETGRELLAGQRYGRTAVRITP</sequence>
<keyword evidence="2" id="KW-0560">Oxidoreductase</keyword>
<organism evidence="2 3">
    <name type="scientific">Actinotignum sanguinis</name>
    <dbReference type="NCBI Taxonomy" id="1445614"/>
    <lineage>
        <taxon>Bacteria</taxon>
        <taxon>Bacillati</taxon>
        <taxon>Actinomycetota</taxon>
        <taxon>Actinomycetes</taxon>
        <taxon>Actinomycetales</taxon>
        <taxon>Actinomycetaceae</taxon>
        <taxon>Actinotignum</taxon>
    </lineage>
</organism>
<dbReference type="RefSeq" id="WP_274732927.1">
    <property type="nucleotide sequence ID" value="NZ_CAMXYX010000034.1"/>
</dbReference>
<dbReference type="EC" id="1.3.1.95" evidence="2"/>
<dbReference type="SUPFAM" id="SSF50129">
    <property type="entry name" value="GroES-like"/>
    <property type="match status" value="1"/>
</dbReference>
<dbReference type="Pfam" id="PF08240">
    <property type="entry name" value="ADH_N"/>
    <property type="match status" value="1"/>
</dbReference>
<dbReference type="InterPro" id="IPR020843">
    <property type="entry name" value="ER"/>
</dbReference>
<dbReference type="NCBIfam" id="TIGR02823">
    <property type="entry name" value="oxido_YhdH"/>
    <property type="match status" value="1"/>
</dbReference>
<dbReference type="InterPro" id="IPR013149">
    <property type="entry name" value="ADH-like_C"/>
</dbReference>
<dbReference type="Pfam" id="PF00107">
    <property type="entry name" value="ADH_zinc_N"/>
    <property type="match status" value="1"/>
</dbReference>
<dbReference type="Gene3D" id="3.90.180.10">
    <property type="entry name" value="Medium-chain alcohol dehydrogenases, catalytic domain"/>
    <property type="match status" value="1"/>
</dbReference>
<proteinExistence type="predicted"/>
<dbReference type="InterPro" id="IPR051397">
    <property type="entry name" value="Zn-ADH-like_protein"/>
</dbReference>
<dbReference type="Proteomes" id="UP001219297">
    <property type="component" value="Unassembled WGS sequence"/>
</dbReference>
<protein>
    <submittedName>
        <fullName evidence="2">Acryloyl-CoA reductase</fullName>
        <ecNumber evidence="2">1.3.1.95</ecNumber>
    </submittedName>
</protein>
<comment type="caution">
    <text evidence="2">The sequence shown here is derived from an EMBL/GenBank/DDBJ whole genome shotgun (WGS) entry which is preliminary data.</text>
</comment>
<name>A0ABT5V594_9ACTO</name>
<dbReference type="PANTHER" id="PTHR43677">
    <property type="entry name" value="SHORT-CHAIN DEHYDROGENASE/REDUCTASE"/>
    <property type="match status" value="1"/>
</dbReference>
<dbReference type="SMART" id="SM00829">
    <property type="entry name" value="PKS_ER"/>
    <property type="match status" value="1"/>
</dbReference>
<dbReference type="InterPro" id="IPR036291">
    <property type="entry name" value="NAD(P)-bd_dom_sf"/>
</dbReference>
<dbReference type="SUPFAM" id="SSF51735">
    <property type="entry name" value="NAD(P)-binding Rossmann-fold domains"/>
    <property type="match status" value="1"/>
</dbReference>
<dbReference type="GeneID" id="83609213"/>
<dbReference type="GO" id="GO:0043958">
    <property type="term" value="F:acryloyl-CoA reductase (NADH) activity"/>
    <property type="evidence" value="ECO:0007669"/>
    <property type="project" value="UniProtKB-EC"/>
</dbReference>